<dbReference type="PANTHER" id="PTHR31181:SF64">
    <property type="entry name" value="ECA1 GAMETOGENESIS FAMILY PROTEIN-RELATED"/>
    <property type="match status" value="1"/>
</dbReference>
<dbReference type="Pfam" id="PF05617">
    <property type="entry name" value="Prolamin_like"/>
    <property type="match status" value="1"/>
</dbReference>
<feature type="region of interest" description="Disordered" evidence="2">
    <location>
        <begin position="68"/>
        <end position="104"/>
    </location>
</feature>
<dbReference type="GO" id="GO:0009567">
    <property type="term" value="P:double fertilization forming a zygote and endosperm"/>
    <property type="evidence" value="ECO:0007669"/>
    <property type="project" value="TreeGrafter"/>
</dbReference>
<dbReference type="GO" id="GO:0080155">
    <property type="term" value="P:regulation of double fertilization forming a zygote and endosperm"/>
    <property type="evidence" value="ECO:0007669"/>
    <property type="project" value="TreeGrafter"/>
</dbReference>
<proteinExistence type="predicted"/>
<dbReference type="GO" id="GO:0005576">
    <property type="term" value="C:extracellular region"/>
    <property type="evidence" value="ECO:0007669"/>
    <property type="project" value="TreeGrafter"/>
</dbReference>
<gene>
    <name evidence="5" type="ORF">RDI58_003230</name>
</gene>
<keyword evidence="6" id="KW-1185">Reference proteome</keyword>
<evidence type="ECO:0000313" key="6">
    <source>
        <dbReference type="Proteomes" id="UP001371456"/>
    </source>
</evidence>
<feature type="domain" description="Prolamin-like" evidence="4">
    <location>
        <begin position="126"/>
        <end position="183"/>
    </location>
</feature>
<feature type="compositionally biased region" description="Pro residues" evidence="2">
    <location>
        <begin position="68"/>
        <end position="80"/>
    </location>
</feature>
<feature type="signal peptide" evidence="3">
    <location>
        <begin position="1"/>
        <end position="24"/>
    </location>
</feature>
<dbReference type="InterPro" id="IPR008502">
    <property type="entry name" value="Prolamin-like"/>
</dbReference>
<accession>A0AAN8UEW1</accession>
<organism evidence="5 6">
    <name type="scientific">Solanum bulbocastanum</name>
    <name type="common">Wild potato</name>
    <dbReference type="NCBI Taxonomy" id="147425"/>
    <lineage>
        <taxon>Eukaryota</taxon>
        <taxon>Viridiplantae</taxon>
        <taxon>Streptophyta</taxon>
        <taxon>Embryophyta</taxon>
        <taxon>Tracheophyta</taxon>
        <taxon>Spermatophyta</taxon>
        <taxon>Magnoliopsida</taxon>
        <taxon>eudicotyledons</taxon>
        <taxon>Gunneridae</taxon>
        <taxon>Pentapetalae</taxon>
        <taxon>asterids</taxon>
        <taxon>lamiids</taxon>
        <taxon>Solanales</taxon>
        <taxon>Solanaceae</taxon>
        <taxon>Solanoideae</taxon>
        <taxon>Solaneae</taxon>
        <taxon>Solanum</taxon>
    </lineage>
</organism>
<name>A0AAN8UEW1_SOLBU</name>
<dbReference type="GO" id="GO:2000008">
    <property type="term" value="P:regulation of protein localization to cell surface"/>
    <property type="evidence" value="ECO:0007669"/>
    <property type="project" value="TreeGrafter"/>
</dbReference>
<sequence>MSRSSGTLLCVFLLLGICIGIVTATAPEPETENSKALFGTSSILAWRRLWRYHHHVPSFGWWHRHPKNPSPPTHVAPSPSPVDKAVPPSHMASSSTHAAPSPVGDVVSPPHMTVSLAPAPTTSCIKMDDCVSDLITSVFKRKISLSTQCCKAVSTISDDCFYKGFVHSKRVPFFLSKVRNYCSHHQGRSMIKS</sequence>
<evidence type="ECO:0000256" key="2">
    <source>
        <dbReference type="SAM" id="MobiDB-lite"/>
    </source>
</evidence>
<dbReference type="EMBL" id="JBANQN010000001">
    <property type="protein sequence ID" value="KAK6805445.1"/>
    <property type="molecule type" value="Genomic_DNA"/>
</dbReference>
<keyword evidence="1 3" id="KW-0732">Signal</keyword>
<dbReference type="PANTHER" id="PTHR31181">
    <property type="entry name" value="EGG CELL-SECRETED PROTEIN 1.4"/>
    <property type="match status" value="1"/>
</dbReference>
<comment type="caution">
    <text evidence="5">The sequence shown here is derived from an EMBL/GenBank/DDBJ whole genome shotgun (WGS) entry which is preliminary data.</text>
</comment>
<protein>
    <recommendedName>
        <fullName evidence="4">Prolamin-like domain-containing protein</fullName>
    </recommendedName>
</protein>
<reference evidence="5 6" key="1">
    <citation type="submission" date="2024-02" db="EMBL/GenBank/DDBJ databases">
        <title>de novo genome assembly of Solanum bulbocastanum strain 11H21.</title>
        <authorList>
            <person name="Hosaka A.J."/>
        </authorList>
    </citation>
    <scope>NUCLEOTIDE SEQUENCE [LARGE SCALE GENOMIC DNA]</scope>
    <source>
        <tissue evidence="5">Young leaves</tissue>
    </source>
</reference>
<evidence type="ECO:0000256" key="1">
    <source>
        <dbReference type="ARBA" id="ARBA00022729"/>
    </source>
</evidence>
<feature type="chain" id="PRO_5042825674" description="Prolamin-like domain-containing protein" evidence="3">
    <location>
        <begin position="25"/>
        <end position="193"/>
    </location>
</feature>
<dbReference type="GO" id="GO:0031982">
    <property type="term" value="C:vesicle"/>
    <property type="evidence" value="ECO:0007669"/>
    <property type="project" value="TreeGrafter"/>
</dbReference>
<evidence type="ECO:0000259" key="4">
    <source>
        <dbReference type="Pfam" id="PF05617"/>
    </source>
</evidence>
<evidence type="ECO:0000313" key="5">
    <source>
        <dbReference type="EMBL" id="KAK6805445.1"/>
    </source>
</evidence>
<evidence type="ECO:0000256" key="3">
    <source>
        <dbReference type="SAM" id="SignalP"/>
    </source>
</evidence>
<dbReference type="AlphaFoldDB" id="A0AAN8UEW1"/>
<dbReference type="Proteomes" id="UP001371456">
    <property type="component" value="Unassembled WGS sequence"/>
</dbReference>